<sequence>MALSLVAGGCAPIDLGVFSPQPKALSRVVPEPPGAACARGGQAVRTGLDVNGDDTLGDDEVTSTEYLCAGTVLVRTETLAPGDACPTGGQVTKAGQDLDGDGVLADAEVTRELTACTRVAPVLTRLRPVSWTPSCSSGATMLEAGEDVDGNGALNDAEVQASYGFCMVDSTRVRSAVHPEPAGGRCGQAGARVDAWPDMNDDGQRQPDTEPLTTLTVCQPTRVHDGDYLVGSAADLAALQGVTRVDGDLVITSETLDVLGLPELIVVMGVVRVTNSPRLAHVSLPHLRFARSVELQQNPALETVSIGRTGGPPVFVDEDVVVDGAPKLASLEGLTPLNPRRHLRVLNLPQLQTLSFPHITHLSLNLTVQGNDALRSMSLPNLVFATTVWVTHNAALESLSGLATLQSADQLLIGALPALTSLSGLDGLTFLRELIVAECAGLKAVTIPHLTRVEQLGIQDNPSLESVSGMPRLQVSWLMRLSGNAVLHELKDLSSISAMHTLDISRNPALKDLSALGRLVRLEQLGVYQNILLEDLSGLAGLREVASLTVAHNPALRNLGMEALVSTTEFFDVRSNPLLPTCQAQRLADRVHTGAPPSRIIDDNDDQATCLNP</sequence>
<dbReference type="EMBL" id="RAWG01000028">
    <property type="protein sequence ID" value="RKH45963.1"/>
    <property type="molecule type" value="Genomic_DNA"/>
</dbReference>
<name>A0A3A8NPI2_9BACT</name>
<dbReference type="Gene3D" id="3.80.10.10">
    <property type="entry name" value="Ribonuclease Inhibitor"/>
    <property type="match status" value="1"/>
</dbReference>
<evidence type="ECO:0000313" key="8">
    <source>
        <dbReference type="Proteomes" id="UP000273405"/>
    </source>
</evidence>
<dbReference type="Pfam" id="PF23657">
    <property type="entry name" value="DUF7151"/>
    <property type="match status" value="2"/>
</dbReference>
<keyword evidence="4" id="KW-0732">Signal</keyword>
<dbReference type="RefSeq" id="WP_120624385.1">
    <property type="nucleotide sequence ID" value="NZ_RAWG01000028.1"/>
</dbReference>
<comment type="caution">
    <text evidence="7">The sequence shown here is derived from an EMBL/GenBank/DDBJ whole genome shotgun (WGS) entry which is preliminary data.</text>
</comment>
<accession>A0A3A8NPI2</accession>
<keyword evidence="8" id="KW-1185">Reference proteome</keyword>
<dbReference type="PANTHER" id="PTHR31018">
    <property type="entry name" value="SPORULATION-SPECIFIC PROTEIN-RELATED"/>
    <property type="match status" value="1"/>
</dbReference>
<feature type="domain" description="DUF7151" evidence="6">
    <location>
        <begin position="25"/>
        <end position="68"/>
    </location>
</feature>
<evidence type="ECO:0000256" key="1">
    <source>
        <dbReference type="ARBA" id="ARBA00004191"/>
    </source>
</evidence>
<evidence type="ECO:0000256" key="3">
    <source>
        <dbReference type="ARBA" id="ARBA00022525"/>
    </source>
</evidence>
<comment type="subcellular location">
    <subcellularLocation>
        <location evidence="1">Secreted</location>
        <location evidence="1">Cell wall</location>
    </subcellularLocation>
</comment>
<dbReference type="OrthoDB" id="5494802at2"/>
<proteinExistence type="predicted"/>
<evidence type="ECO:0000259" key="6">
    <source>
        <dbReference type="Pfam" id="PF23657"/>
    </source>
</evidence>
<dbReference type="InterPro" id="IPR032675">
    <property type="entry name" value="LRR_dom_sf"/>
</dbReference>
<dbReference type="Proteomes" id="UP000273405">
    <property type="component" value="Unassembled WGS sequence"/>
</dbReference>
<dbReference type="InterPro" id="IPR055575">
    <property type="entry name" value="DUF7151"/>
</dbReference>
<dbReference type="PROSITE" id="PS00018">
    <property type="entry name" value="EF_HAND_1"/>
    <property type="match status" value="1"/>
</dbReference>
<dbReference type="InterPro" id="IPR018247">
    <property type="entry name" value="EF_Hand_1_Ca_BS"/>
</dbReference>
<keyword evidence="2" id="KW-0134">Cell wall</keyword>
<dbReference type="PANTHER" id="PTHR31018:SF3">
    <property type="entry name" value="RECEPTOR PROTEIN-TYROSINE KINASE"/>
    <property type="match status" value="1"/>
</dbReference>
<evidence type="ECO:0000256" key="5">
    <source>
        <dbReference type="ARBA" id="ARBA00023180"/>
    </source>
</evidence>
<evidence type="ECO:0000313" key="7">
    <source>
        <dbReference type="EMBL" id="RKH45963.1"/>
    </source>
</evidence>
<organism evidence="7 8">
    <name type="scientific">Corallococcus sicarius</name>
    <dbReference type="NCBI Taxonomy" id="2316726"/>
    <lineage>
        <taxon>Bacteria</taxon>
        <taxon>Pseudomonadati</taxon>
        <taxon>Myxococcota</taxon>
        <taxon>Myxococcia</taxon>
        <taxon>Myxococcales</taxon>
        <taxon>Cystobacterineae</taxon>
        <taxon>Myxococcaceae</taxon>
        <taxon>Corallococcus</taxon>
    </lineage>
</organism>
<dbReference type="Gene3D" id="3.80.20.20">
    <property type="entry name" value="Receptor L-domain"/>
    <property type="match status" value="1"/>
</dbReference>
<dbReference type="GO" id="GO:0030313">
    <property type="term" value="C:cell envelope"/>
    <property type="evidence" value="ECO:0007669"/>
    <property type="project" value="UniProtKB-SubCell"/>
</dbReference>
<evidence type="ECO:0000256" key="4">
    <source>
        <dbReference type="ARBA" id="ARBA00022729"/>
    </source>
</evidence>
<keyword evidence="5" id="KW-0325">Glycoprotein</keyword>
<evidence type="ECO:0000256" key="2">
    <source>
        <dbReference type="ARBA" id="ARBA00022512"/>
    </source>
</evidence>
<feature type="domain" description="DUF7151" evidence="6">
    <location>
        <begin position="73"/>
        <end position="116"/>
    </location>
</feature>
<dbReference type="InterPro" id="IPR051648">
    <property type="entry name" value="CWI-Assembly_Regulator"/>
</dbReference>
<gene>
    <name evidence="7" type="ORF">D7X12_06460</name>
</gene>
<dbReference type="SUPFAM" id="SSF52058">
    <property type="entry name" value="L domain-like"/>
    <property type="match status" value="2"/>
</dbReference>
<reference evidence="8" key="1">
    <citation type="submission" date="2018-09" db="EMBL/GenBank/DDBJ databases">
        <authorList>
            <person name="Livingstone P.G."/>
            <person name="Whitworth D.E."/>
        </authorList>
    </citation>
    <scope>NUCLEOTIDE SEQUENCE [LARGE SCALE GENOMIC DNA]</scope>
    <source>
        <strain evidence="8">CA040B</strain>
    </source>
</reference>
<protein>
    <submittedName>
        <fullName evidence="7">Leucine-rich repeat domain-containing protein</fullName>
    </submittedName>
</protein>
<keyword evidence="3" id="KW-0964">Secreted</keyword>
<dbReference type="InterPro" id="IPR036941">
    <property type="entry name" value="Rcpt_L-dom_sf"/>
</dbReference>
<dbReference type="AlphaFoldDB" id="A0A3A8NPI2"/>